<reference evidence="2 3" key="1">
    <citation type="journal article" date="2011" name="Genome Biol.">
        <title>Genome sequence of the insect pathogenic fungus Cordyceps militaris, a valued traditional Chinese medicine.</title>
        <authorList>
            <person name="Zheng P."/>
            <person name="Xia Y."/>
            <person name="Xiao G."/>
            <person name="Xiong C."/>
            <person name="Hu X."/>
            <person name="Zhang S."/>
            <person name="Zheng H."/>
            <person name="Huang Y."/>
            <person name="Zhou Y."/>
            <person name="Wang S."/>
            <person name="Zhao G.P."/>
            <person name="Liu X."/>
            <person name="St Leger R.J."/>
            <person name="Wang C."/>
        </authorList>
    </citation>
    <scope>NUCLEOTIDE SEQUENCE [LARGE SCALE GENOMIC DNA]</scope>
    <source>
        <strain evidence="2 3">CM01</strain>
    </source>
</reference>
<feature type="region of interest" description="Disordered" evidence="1">
    <location>
        <begin position="309"/>
        <end position="338"/>
    </location>
</feature>
<feature type="region of interest" description="Disordered" evidence="1">
    <location>
        <begin position="143"/>
        <end position="214"/>
    </location>
</feature>
<feature type="region of interest" description="Disordered" evidence="1">
    <location>
        <begin position="249"/>
        <end position="293"/>
    </location>
</feature>
<keyword evidence="3" id="KW-1185">Reference proteome</keyword>
<dbReference type="InParanoid" id="G3JKN8"/>
<dbReference type="GeneID" id="18167653"/>
<organism evidence="2 3">
    <name type="scientific">Cordyceps militaris (strain CM01)</name>
    <name type="common">Caterpillar fungus</name>
    <dbReference type="NCBI Taxonomy" id="983644"/>
    <lineage>
        <taxon>Eukaryota</taxon>
        <taxon>Fungi</taxon>
        <taxon>Dikarya</taxon>
        <taxon>Ascomycota</taxon>
        <taxon>Pezizomycotina</taxon>
        <taxon>Sordariomycetes</taxon>
        <taxon>Hypocreomycetidae</taxon>
        <taxon>Hypocreales</taxon>
        <taxon>Cordycipitaceae</taxon>
        <taxon>Cordyceps</taxon>
    </lineage>
</organism>
<dbReference type="OrthoDB" id="3439027at2759"/>
<dbReference type="EMBL" id="JH126402">
    <property type="protein sequence ID" value="EGX91477.1"/>
    <property type="molecule type" value="Genomic_DNA"/>
</dbReference>
<sequence>MAADDDRLPQLEVAFSVLAVDSHWLVRLSSLAPLSAKGTHQFWGVTNVAREEACMCHILRCAPKRVVDGCLPCLSAQKDKVYLVVSIVRDPTYIASLSAAHLRRGENAPLNITTTASPTYTSSLAHNPHYPLRHYPSHIHIQTMPSSPAATRSHRQSWPPTQLRLVRSHSAKSTEPRPLLDDIDEDPLTYFLTPHHADDDDTDMLSSDDDDDAADFDAGIEVAGRPPQDWVRSVSPSTLDGLRRLRRAGAASPEFDSDGLTSDDDDYDDDVRSSPSPPPPPPPRSLAVPRGYPFGFCARSPPVARSVSAPASAAASLRGCRTPTRRDGPPRVSRPGHLWREPSADVWSIKEETEEQLLTMSETRGRFGARRGTGDEAAPVKRVRFVLPDEQ</sequence>
<evidence type="ECO:0000256" key="1">
    <source>
        <dbReference type="SAM" id="MobiDB-lite"/>
    </source>
</evidence>
<evidence type="ECO:0000313" key="2">
    <source>
        <dbReference type="EMBL" id="EGX91477.1"/>
    </source>
</evidence>
<feature type="compositionally biased region" description="Pro residues" evidence="1">
    <location>
        <begin position="275"/>
        <end position="284"/>
    </location>
</feature>
<protein>
    <submittedName>
        <fullName evidence="2">Uncharacterized protein</fullName>
    </submittedName>
</protein>
<dbReference type="KEGG" id="cmt:CCM_05635"/>
<dbReference type="OMA" id="CHILRCA"/>
<proteinExistence type="predicted"/>
<evidence type="ECO:0000313" key="3">
    <source>
        <dbReference type="Proteomes" id="UP000001610"/>
    </source>
</evidence>
<dbReference type="VEuPathDB" id="FungiDB:CCM_05635"/>
<dbReference type="STRING" id="983644.G3JKN8"/>
<feature type="compositionally biased region" description="Acidic residues" evidence="1">
    <location>
        <begin position="199"/>
        <end position="214"/>
    </location>
</feature>
<feature type="compositionally biased region" description="Polar residues" evidence="1">
    <location>
        <begin position="143"/>
        <end position="160"/>
    </location>
</feature>
<dbReference type="AlphaFoldDB" id="G3JKN8"/>
<dbReference type="Proteomes" id="UP000001610">
    <property type="component" value="Unassembled WGS sequence"/>
</dbReference>
<feature type="compositionally biased region" description="Acidic residues" evidence="1">
    <location>
        <begin position="255"/>
        <end position="269"/>
    </location>
</feature>
<name>G3JKN8_CORMM</name>
<dbReference type="eggNOG" id="ENOG502RJPA">
    <property type="taxonomic scope" value="Eukaryota"/>
</dbReference>
<dbReference type="HOGENOM" id="CLU_706002_0_0_1"/>
<accession>G3JKN8</accession>
<dbReference type="RefSeq" id="XP_006670842.1">
    <property type="nucleotide sequence ID" value="XM_006670779.1"/>
</dbReference>
<gene>
    <name evidence="2" type="ORF">CCM_05635</name>
</gene>